<accession>A0A2M7UYB3</accession>
<dbReference type="PANTHER" id="PTHR47821">
    <property type="entry name" value="PHOSPHOGLYCERATE MUTASE FAMILY PROTEIN"/>
    <property type="match status" value="1"/>
</dbReference>
<dbReference type="Proteomes" id="UP000230760">
    <property type="component" value="Unassembled WGS sequence"/>
</dbReference>
<evidence type="ECO:0000256" key="1">
    <source>
        <dbReference type="PIRSR" id="PIRSR613078-2"/>
    </source>
</evidence>
<dbReference type="SUPFAM" id="SSF53254">
    <property type="entry name" value="Phosphoglycerate mutase-like"/>
    <property type="match status" value="1"/>
</dbReference>
<dbReference type="EMBL" id="PFPB01000033">
    <property type="protein sequence ID" value="PIZ88939.1"/>
    <property type="molecule type" value="Genomic_DNA"/>
</dbReference>
<dbReference type="Pfam" id="PF00300">
    <property type="entry name" value="His_Phos_1"/>
    <property type="match status" value="1"/>
</dbReference>
<evidence type="ECO:0000313" key="3">
    <source>
        <dbReference type="Proteomes" id="UP000230760"/>
    </source>
</evidence>
<dbReference type="Gene3D" id="3.40.50.1240">
    <property type="entry name" value="Phosphoglycerate mutase-like"/>
    <property type="match status" value="1"/>
</dbReference>
<gene>
    <name evidence="2" type="ORF">COX90_01705</name>
</gene>
<proteinExistence type="predicted"/>
<evidence type="ECO:0008006" key="4">
    <source>
        <dbReference type="Google" id="ProtNLM"/>
    </source>
</evidence>
<dbReference type="InterPro" id="IPR013078">
    <property type="entry name" value="His_Pase_superF_clade-1"/>
</dbReference>
<dbReference type="InterPro" id="IPR029033">
    <property type="entry name" value="His_PPase_superfam"/>
</dbReference>
<dbReference type="AlphaFoldDB" id="A0A2M7UYB3"/>
<comment type="caution">
    <text evidence="2">The sequence shown here is derived from an EMBL/GenBank/DDBJ whole genome shotgun (WGS) entry which is preliminary data.</text>
</comment>
<evidence type="ECO:0000313" key="2">
    <source>
        <dbReference type="EMBL" id="PIZ88939.1"/>
    </source>
</evidence>
<dbReference type="CDD" id="cd07067">
    <property type="entry name" value="HP_PGM_like"/>
    <property type="match status" value="1"/>
</dbReference>
<feature type="binding site" evidence="1">
    <location>
        <position position="66"/>
    </location>
    <ligand>
        <name>substrate</name>
    </ligand>
</feature>
<reference evidence="3" key="1">
    <citation type="submission" date="2017-09" db="EMBL/GenBank/DDBJ databases">
        <title>Depth-based differentiation of microbial function through sediment-hosted aquifers and enrichment of novel symbionts in the deep terrestrial subsurface.</title>
        <authorList>
            <person name="Probst A.J."/>
            <person name="Ladd B."/>
            <person name="Jarett J.K."/>
            <person name="Geller-Mcgrath D.E."/>
            <person name="Sieber C.M.K."/>
            <person name="Emerson J.B."/>
            <person name="Anantharaman K."/>
            <person name="Thomas B.C."/>
            <person name="Malmstrom R."/>
            <person name="Stieglmeier M."/>
            <person name="Klingl A."/>
            <person name="Woyke T."/>
            <person name="Ryan C.M."/>
            <person name="Banfield J.F."/>
        </authorList>
    </citation>
    <scope>NUCLEOTIDE SEQUENCE [LARGE SCALE GENOMIC DNA]</scope>
</reference>
<sequence length="191" mass="22344">MKLKNQYFLLRHGNNVYTSKKKDFTYPWPDNPPTELSEGGIRQIEATAKKLEKEKIDFIYSSDIFRAKQSADIVARELNLTVRADKRLRDLNLGIFHNGLKKDFYKAFPDPIKRFTQKPKGGESWNDVKKRMMSFVKELEKYYKGKNILIVGHGDPLWILEGTMKGLNHRQLIEQILATKDYIKPGELRKI</sequence>
<protein>
    <recommendedName>
        <fullName evidence="4">Histidine phosphatase family protein</fullName>
    </recommendedName>
</protein>
<organism evidence="2 3">
    <name type="scientific">Candidatus Nealsonbacteria bacterium CG_4_10_14_0_2_um_filter_38_17</name>
    <dbReference type="NCBI Taxonomy" id="1974680"/>
    <lineage>
        <taxon>Bacteria</taxon>
        <taxon>Candidatus Nealsoniibacteriota</taxon>
    </lineage>
</organism>
<dbReference type="PANTHER" id="PTHR47821:SF2">
    <property type="entry name" value="PHOSPHOGLYCERATE MUTASE FAMILY PROTEIN"/>
    <property type="match status" value="1"/>
</dbReference>
<name>A0A2M7UYB3_9BACT</name>